<evidence type="ECO:0000313" key="1">
    <source>
        <dbReference type="EMBL" id="RZS73138.1"/>
    </source>
</evidence>
<accession>A0A4Q7MVU9</accession>
<gene>
    <name evidence="1" type="ORF">EV679_0326</name>
</gene>
<dbReference type="AlphaFoldDB" id="A0A4Q7MVU9"/>
<dbReference type="EMBL" id="SGWZ01000001">
    <property type="protein sequence ID" value="RZS73138.1"/>
    <property type="molecule type" value="Genomic_DNA"/>
</dbReference>
<organism evidence="1 2">
    <name type="scientific">Kerstersia gyiorum</name>
    <dbReference type="NCBI Taxonomy" id="206506"/>
    <lineage>
        <taxon>Bacteria</taxon>
        <taxon>Pseudomonadati</taxon>
        <taxon>Pseudomonadota</taxon>
        <taxon>Betaproteobacteria</taxon>
        <taxon>Burkholderiales</taxon>
        <taxon>Alcaligenaceae</taxon>
        <taxon>Kerstersia</taxon>
    </lineage>
</organism>
<protein>
    <submittedName>
        <fullName evidence="1">Uncharacterized protein</fullName>
    </submittedName>
</protein>
<evidence type="ECO:0000313" key="2">
    <source>
        <dbReference type="Proteomes" id="UP000292039"/>
    </source>
</evidence>
<dbReference type="Proteomes" id="UP000292039">
    <property type="component" value="Unassembled WGS sequence"/>
</dbReference>
<name>A0A4Q7MVU9_9BURK</name>
<proteinExistence type="predicted"/>
<comment type="caution">
    <text evidence="1">The sequence shown here is derived from an EMBL/GenBank/DDBJ whole genome shotgun (WGS) entry which is preliminary data.</text>
</comment>
<sequence>MADPAKDALRQNFCVVFYRYSLIALTPGREKMVKDPGTLNRLINIKGLHQKIF</sequence>
<reference evidence="1 2" key="1">
    <citation type="submission" date="2019-02" db="EMBL/GenBank/DDBJ databases">
        <title>Genomic Encyclopedia of Type Strains, Phase IV (KMG-IV): sequencing the most valuable type-strain genomes for metagenomic binning, comparative biology and taxonomic classification.</title>
        <authorList>
            <person name="Goeker M."/>
        </authorList>
    </citation>
    <scope>NUCLEOTIDE SEQUENCE [LARGE SCALE GENOMIC DNA]</scope>
    <source>
        <strain evidence="1 2">DSM 16618</strain>
    </source>
</reference>